<accession>A0AAD3P607</accession>
<dbReference type="EMBL" id="BSYO01000001">
    <property type="protein sequence ID" value="GMH00012.1"/>
    <property type="molecule type" value="Genomic_DNA"/>
</dbReference>
<proteinExistence type="predicted"/>
<dbReference type="Proteomes" id="UP001279734">
    <property type="component" value="Unassembled WGS sequence"/>
</dbReference>
<comment type="caution">
    <text evidence="1">The sequence shown here is derived from an EMBL/GenBank/DDBJ whole genome shotgun (WGS) entry which is preliminary data.</text>
</comment>
<keyword evidence="2" id="KW-1185">Reference proteome</keyword>
<sequence length="73" mass="8366">MTKVMRKAKRLLSMDIDEILEREEKMEDKRTGGGQGHELLSQFKVANFCNADDDVTIWSHCIKPEIVTQAEEA</sequence>
<evidence type="ECO:0000313" key="1">
    <source>
        <dbReference type="EMBL" id="GMH00012.1"/>
    </source>
</evidence>
<organism evidence="1 2">
    <name type="scientific">Nepenthes gracilis</name>
    <name type="common">Slender pitcher plant</name>
    <dbReference type="NCBI Taxonomy" id="150966"/>
    <lineage>
        <taxon>Eukaryota</taxon>
        <taxon>Viridiplantae</taxon>
        <taxon>Streptophyta</taxon>
        <taxon>Embryophyta</taxon>
        <taxon>Tracheophyta</taxon>
        <taxon>Spermatophyta</taxon>
        <taxon>Magnoliopsida</taxon>
        <taxon>eudicotyledons</taxon>
        <taxon>Gunneridae</taxon>
        <taxon>Pentapetalae</taxon>
        <taxon>Caryophyllales</taxon>
        <taxon>Nepenthaceae</taxon>
        <taxon>Nepenthes</taxon>
    </lineage>
</organism>
<name>A0AAD3P607_NEPGR</name>
<dbReference type="AlphaFoldDB" id="A0AAD3P607"/>
<reference evidence="1" key="1">
    <citation type="submission" date="2023-05" db="EMBL/GenBank/DDBJ databases">
        <title>Nepenthes gracilis genome sequencing.</title>
        <authorList>
            <person name="Fukushima K."/>
        </authorList>
    </citation>
    <scope>NUCLEOTIDE SEQUENCE</scope>
    <source>
        <strain evidence="1">SING2019-196</strain>
    </source>
</reference>
<gene>
    <name evidence="1" type="ORF">Nepgr_001851</name>
</gene>
<evidence type="ECO:0000313" key="2">
    <source>
        <dbReference type="Proteomes" id="UP001279734"/>
    </source>
</evidence>
<protein>
    <submittedName>
        <fullName evidence="1">Uncharacterized protein</fullName>
    </submittedName>
</protein>